<name>E9H9P1_DAPPU</name>
<organism evidence="1 2">
    <name type="scientific">Daphnia pulex</name>
    <name type="common">Water flea</name>
    <dbReference type="NCBI Taxonomy" id="6669"/>
    <lineage>
        <taxon>Eukaryota</taxon>
        <taxon>Metazoa</taxon>
        <taxon>Ecdysozoa</taxon>
        <taxon>Arthropoda</taxon>
        <taxon>Crustacea</taxon>
        <taxon>Branchiopoda</taxon>
        <taxon>Diplostraca</taxon>
        <taxon>Cladocera</taxon>
        <taxon>Anomopoda</taxon>
        <taxon>Daphniidae</taxon>
        <taxon>Daphnia</taxon>
    </lineage>
</organism>
<evidence type="ECO:0000313" key="1">
    <source>
        <dbReference type="EMBL" id="EFX71512.1"/>
    </source>
</evidence>
<keyword evidence="2" id="KW-1185">Reference proteome</keyword>
<protein>
    <submittedName>
        <fullName evidence="1">Uncharacterized protein</fullName>
    </submittedName>
</protein>
<dbReference type="EMBL" id="GL732609">
    <property type="protein sequence ID" value="EFX71512.1"/>
    <property type="molecule type" value="Genomic_DNA"/>
</dbReference>
<dbReference type="HOGENOM" id="CLU_2981194_0_0_1"/>
<dbReference type="AlphaFoldDB" id="E9H9P1"/>
<evidence type="ECO:0000313" key="2">
    <source>
        <dbReference type="Proteomes" id="UP000000305"/>
    </source>
</evidence>
<gene>
    <name evidence="1" type="ORF">DAPPUDRAFT_308864</name>
</gene>
<reference evidence="1 2" key="1">
    <citation type="journal article" date="2011" name="Science">
        <title>The ecoresponsive genome of Daphnia pulex.</title>
        <authorList>
            <person name="Colbourne J.K."/>
            <person name="Pfrender M.E."/>
            <person name="Gilbert D."/>
            <person name="Thomas W.K."/>
            <person name="Tucker A."/>
            <person name="Oakley T.H."/>
            <person name="Tokishita S."/>
            <person name="Aerts A."/>
            <person name="Arnold G.J."/>
            <person name="Basu M.K."/>
            <person name="Bauer D.J."/>
            <person name="Caceres C.E."/>
            <person name="Carmel L."/>
            <person name="Casola C."/>
            <person name="Choi J.H."/>
            <person name="Detter J.C."/>
            <person name="Dong Q."/>
            <person name="Dusheyko S."/>
            <person name="Eads B.D."/>
            <person name="Frohlich T."/>
            <person name="Geiler-Samerotte K.A."/>
            <person name="Gerlach D."/>
            <person name="Hatcher P."/>
            <person name="Jogdeo S."/>
            <person name="Krijgsveld J."/>
            <person name="Kriventseva E.V."/>
            <person name="Kultz D."/>
            <person name="Laforsch C."/>
            <person name="Lindquist E."/>
            <person name="Lopez J."/>
            <person name="Manak J.R."/>
            <person name="Muller J."/>
            <person name="Pangilinan J."/>
            <person name="Patwardhan R.P."/>
            <person name="Pitluck S."/>
            <person name="Pritham E.J."/>
            <person name="Rechtsteiner A."/>
            <person name="Rho M."/>
            <person name="Rogozin I.B."/>
            <person name="Sakarya O."/>
            <person name="Salamov A."/>
            <person name="Schaack S."/>
            <person name="Shapiro H."/>
            <person name="Shiga Y."/>
            <person name="Skalitzky C."/>
            <person name="Smith Z."/>
            <person name="Souvorov A."/>
            <person name="Sung W."/>
            <person name="Tang Z."/>
            <person name="Tsuchiya D."/>
            <person name="Tu H."/>
            <person name="Vos H."/>
            <person name="Wang M."/>
            <person name="Wolf Y.I."/>
            <person name="Yamagata H."/>
            <person name="Yamada T."/>
            <person name="Ye Y."/>
            <person name="Shaw J.R."/>
            <person name="Andrews J."/>
            <person name="Crease T.J."/>
            <person name="Tang H."/>
            <person name="Lucas S.M."/>
            <person name="Robertson H.M."/>
            <person name="Bork P."/>
            <person name="Koonin E.V."/>
            <person name="Zdobnov E.M."/>
            <person name="Grigoriev I.V."/>
            <person name="Lynch M."/>
            <person name="Boore J.L."/>
        </authorList>
    </citation>
    <scope>NUCLEOTIDE SEQUENCE [LARGE SCALE GENOMIC DNA]</scope>
</reference>
<dbReference type="KEGG" id="dpx:DAPPUDRAFT_308864"/>
<proteinExistence type="predicted"/>
<sequence>MIRKPSPDRQGLKPNICGNDFHYGGRLEPPLIKRKVIKILQHPVLLLLNELVGAMKLK</sequence>
<dbReference type="InParanoid" id="E9H9P1"/>
<accession>E9H9P1</accession>
<dbReference type="Proteomes" id="UP000000305">
    <property type="component" value="Unassembled WGS sequence"/>
</dbReference>